<dbReference type="RefSeq" id="WP_020910780.1">
    <property type="nucleotide sequence ID" value="NC_011566.1"/>
</dbReference>
<dbReference type="eggNOG" id="ENOG5033C43">
    <property type="taxonomic scope" value="Bacteria"/>
</dbReference>
<reference evidence="2 3" key="1">
    <citation type="journal article" date="2008" name="PLoS ONE">
        <title>Environmental adaptation: genomic analysis of the piezotolerant and psychrotolerant deep-sea iron reducing bacterium Shewanella piezotolerans WP3.</title>
        <authorList>
            <person name="Wang F."/>
            <person name="Wang J."/>
            <person name="Jian H."/>
            <person name="Zhang B."/>
            <person name="Li S."/>
            <person name="Wang F."/>
            <person name="Zeng X."/>
            <person name="Gao L."/>
            <person name="Bartlett D.H."/>
            <person name="Yu J."/>
            <person name="Hu S."/>
            <person name="Xiao X."/>
        </authorList>
    </citation>
    <scope>NUCLEOTIDE SEQUENCE [LARGE SCALE GENOMIC DNA]</scope>
    <source>
        <strain evidence="3">WP3 / JCM 13877</strain>
    </source>
</reference>
<dbReference type="OrthoDB" id="8704084at2"/>
<evidence type="ECO:0000313" key="2">
    <source>
        <dbReference type="EMBL" id="ACJ27399.1"/>
    </source>
</evidence>
<keyword evidence="1" id="KW-0472">Membrane</keyword>
<dbReference type="Proteomes" id="UP000000753">
    <property type="component" value="Chromosome"/>
</dbReference>
<evidence type="ECO:0000313" key="3">
    <source>
        <dbReference type="Proteomes" id="UP000000753"/>
    </source>
</evidence>
<dbReference type="KEGG" id="swp:swp_0575"/>
<dbReference type="AlphaFoldDB" id="B8CIC3"/>
<keyword evidence="3" id="KW-1185">Reference proteome</keyword>
<evidence type="ECO:0000256" key="1">
    <source>
        <dbReference type="SAM" id="Phobius"/>
    </source>
</evidence>
<dbReference type="EMBL" id="CP000472">
    <property type="protein sequence ID" value="ACJ27399.1"/>
    <property type="molecule type" value="Genomic_DNA"/>
</dbReference>
<evidence type="ECO:0008006" key="4">
    <source>
        <dbReference type="Google" id="ProtNLM"/>
    </source>
</evidence>
<gene>
    <name evidence="2" type="ordered locus">swp_0575</name>
</gene>
<dbReference type="HOGENOM" id="CLU_157099_0_0_6"/>
<name>B8CIC3_SHEPW</name>
<organism evidence="2 3">
    <name type="scientific">Shewanella piezotolerans (strain WP3 / JCM 13877)</name>
    <dbReference type="NCBI Taxonomy" id="225849"/>
    <lineage>
        <taxon>Bacteria</taxon>
        <taxon>Pseudomonadati</taxon>
        <taxon>Pseudomonadota</taxon>
        <taxon>Gammaproteobacteria</taxon>
        <taxon>Alteromonadales</taxon>
        <taxon>Shewanellaceae</taxon>
        <taxon>Shewanella</taxon>
    </lineage>
</organism>
<protein>
    <recommendedName>
        <fullName evidence="4">DUF5683 domain-containing protein</fullName>
    </recommendedName>
</protein>
<accession>B8CIC3</accession>
<keyword evidence="1" id="KW-1133">Transmembrane helix</keyword>
<sequence>MKTSVKAALLSAFVCPGAGHFYLKQRAMGNIILVTAIAAISYLCWHAYQKAQLISEKIINGEIPLQLDAIYSAVTQAPAGNEALWINIATAGFVLSWVVGVADSFRLGRRQD</sequence>
<proteinExistence type="predicted"/>
<feature type="transmembrane region" description="Helical" evidence="1">
    <location>
        <begin position="29"/>
        <end position="48"/>
    </location>
</feature>
<keyword evidence="1" id="KW-0812">Transmembrane</keyword>